<dbReference type="InterPro" id="IPR053028">
    <property type="entry name" value="Spo0E-like_phosphatase"/>
</dbReference>
<evidence type="ECO:0000313" key="2">
    <source>
        <dbReference type="Proteomes" id="UP001597178"/>
    </source>
</evidence>
<dbReference type="Gene3D" id="4.10.280.10">
    <property type="entry name" value="Helix-loop-helix DNA-binding domain"/>
    <property type="match status" value="1"/>
</dbReference>
<evidence type="ECO:0000313" key="1">
    <source>
        <dbReference type="EMBL" id="MFD1361827.1"/>
    </source>
</evidence>
<dbReference type="Proteomes" id="UP001597178">
    <property type="component" value="Unassembled WGS sequence"/>
</dbReference>
<dbReference type="PANTHER" id="PTHR41263:SF1">
    <property type="entry name" value="ASPARTYL-PHOSPHATE PHOSPHATASE YISI"/>
    <property type="match status" value="1"/>
</dbReference>
<dbReference type="InterPro" id="IPR036638">
    <property type="entry name" value="HLH_DNA-bd_sf"/>
</dbReference>
<dbReference type="EMBL" id="JBHTNH010000019">
    <property type="protein sequence ID" value="MFD1361827.1"/>
    <property type="molecule type" value="Genomic_DNA"/>
</dbReference>
<accession>A0ABW3ZUT2</accession>
<comment type="caution">
    <text evidence="1">The sequence shown here is derived from an EMBL/GenBank/DDBJ whole genome shotgun (WGS) entry which is preliminary data.</text>
</comment>
<dbReference type="InterPro" id="IPR037208">
    <property type="entry name" value="Spo0E-like_sf"/>
</dbReference>
<proteinExistence type="predicted"/>
<dbReference type="RefSeq" id="WP_382399761.1">
    <property type="nucleotide sequence ID" value="NZ_JBHTNH010000019.1"/>
</dbReference>
<gene>
    <name evidence="1" type="ORF">ACFQ4A_09190</name>
</gene>
<dbReference type="Pfam" id="PF09388">
    <property type="entry name" value="SpoOE-like"/>
    <property type="match status" value="1"/>
</dbReference>
<dbReference type="PANTHER" id="PTHR41263">
    <property type="entry name" value="ASPARTYL-PHOSPHATE PHOSPHATASE YISI"/>
    <property type="match status" value="1"/>
</dbReference>
<reference evidence="2" key="1">
    <citation type="journal article" date="2019" name="Int. J. Syst. Evol. Microbiol.">
        <title>The Global Catalogue of Microorganisms (GCM) 10K type strain sequencing project: providing services to taxonomists for standard genome sequencing and annotation.</title>
        <authorList>
            <consortium name="The Broad Institute Genomics Platform"/>
            <consortium name="The Broad Institute Genome Sequencing Center for Infectious Disease"/>
            <person name="Wu L."/>
            <person name="Ma J."/>
        </authorList>
    </citation>
    <scope>NUCLEOTIDE SEQUENCE [LARGE SCALE GENOMIC DNA]</scope>
    <source>
        <strain evidence="2">CCUG 54822</strain>
    </source>
</reference>
<keyword evidence="2" id="KW-1185">Reference proteome</keyword>
<dbReference type="SUPFAM" id="SSF140500">
    <property type="entry name" value="BAS1536-like"/>
    <property type="match status" value="1"/>
</dbReference>
<name>A0ABW3ZUT2_9BACI</name>
<sequence>MHILEPEPTRQNLKKAISFKRKEMINLGMKYGLTDKRTIKCSQQLDNLLNLHKTRKRYDLTG</sequence>
<dbReference type="InterPro" id="IPR018540">
    <property type="entry name" value="Spo0E-like"/>
</dbReference>
<organism evidence="1 2">
    <name type="scientific">Lentibacillus salinarum</name>
    <dbReference type="NCBI Taxonomy" id="446820"/>
    <lineage>
        <taxon>Bacteria</taxon>
        <taxon>Bacillati</taxon>
        <taxon>Bacillota</taxon>
        <taxon>Bacilli</taxon>
        <taxon>Bacillales</taxon>
        <taxon>Bacillaceae</taxon>
        <taxon>Lentibacillus</taxon>
    </lineage>
</organism>
<protein>
    <submittedName>
        <fullName evidence="1">Aspartyl-phosphate phosphatase Spo0E family protein</fullName>
    </submittedName>
</protein>